<feature type="domain" description="Homologous-pairing protein 2 winged helix" evidence="9">
    <location>
        <begin position="8"/>
        <end position="47"/>
    </location>
</feature>
<dbReference type="Pfam" id="PF07106">
    <property type="entry name" value="WHD_TBPIP"/>
    <property type="match status" value="1"/>
</dbReference>
<reference evidence="11 12" key="2">
    <citation type="journal article" date="2022" name="Mol. Biol. Evol.">
        <title>Comparative Genomics Reveals Insights into the Divergent Evolution of Astigmatic Mites and Household Pest Adaptations.</title>
        <authorList>
            <person name="Xiong Q."/>
            <person name="Wan A.T."/>
            <person name="Liu X."/>
            <person name="Fung C.S."/>
            <person name="Xiao X."/>
            <person name="Malainual N."/>
            <person name="Hou J."/>
            <person name="Wang L."/>
            <person name="Wang M."/>
            <person name="Yang K.Y."/>
            <person name="Cui Y."/>
            <person name="Leung E.L."/>
            <person name="Nong W."/>
            <person name="Shin S.K."/>
            <person name="Au S.W."/>
            <person name="Jeong K.Y."/>
            <person name="Chew F.T."/>
            <person name="Hui J.H."/>
            <person name="Leung T.F."/>
            <person name="Tungtrongchitr A."/>
            <person name="Zhong N."/>
            <person name="Liu Z."/>
            <person name="Tsui S.K."/>
        </authorList>
    </citation>
    <scope>NUCLEOTIDE SEQUENCE [LARGE SCALE GENOMIC DNA]</scope>
    <source>
        <strain evidence="11">Derp</strain>
    </source>
</reference>
<evidence type="ECO:0000259" key="10">
    <source>
        <dbReference type="Pfam" id="PF18517"/>
    </source>
</evidence>
<evidence type="ECO:0000256" key="6">
    <source>
        <dbReference type="ARBA" id="ARBA00023242"/>
    </source>
</evidence>
<gene>
    <name evidence="11" type="primary">PSMC3IP</name>
    <name evidence="11" type="ORF">DERP_000585</name>
</gene>
<evidence type="ECO:0000256" key="5">
    <source>
        <dbReference type="ARBA" id="ARBA00023172"/>
    </source>
</evidence>
<feature type="coiled-coil region" evidence="8">
    <location>
        <begin position="45"/>
        <end position="86"/>
    </location>
</feature>
<dbReference type="PANTHER" id="PTHR15938:SF0">
    <property type="entry name" value="HOMOLOGOUS-PAIRING PROTEIN 2 HOMOLOG"/>
    <property type="match status" value="1"/>
</dbReference>
<dbReference type="InterPro" id="IPR040661">
    <property type="entry name" value="LZ3wCH"/>
</dbReference>
<dbReference type="Proteomes" id="UP000887458">
    <property type="component" value="Unassembled WGS sequence"/>
</dbReference>
<keyword evidence="7" id="KW-0469">Meiosis</keyword>
<evidence type="ECO:0000256" key="2">
    <source>
        <dbReference type="ARBA" id="ARBA00007922"/>
    </source>
</evidence>
<proteinExistence type="inferred from homology"/>
<protein>
    <recommendedName>
        <fullName evidence="3">Homologous-pairing protein 2 homolog</fullName>
    </recommendedName>
</protein>
<dbReference type="InterPro" id="IPR010776">
    <property type="entry name" value="Hop2_WH_dom"/>
</dbReference>
<reference evidence="11 12" key="1">
    <citation type="journal article" date="2018" name="J. Allergy Clin. Immunol.">
        <title>High-quality assembly of Dermatophagoides pteronyssinus genome and transcriptome reveals a wide range of novel allergens.</title>
        <authorList>
            <person name="Liu X.Y."/>
            <person name="Yang K.Y."/>
            <person name="Wang M.Q."/>
            <person name="Kwok J.S."/>
            <person name="Zeng X."/>
            <person name="Yang Z."/>
            <person name="Xiao X.J."/>
            <person name="Lau C.P."/>
            <person name="Li Y."/>
            <person name="Huang Z.M."/>
            <person name="Ba J.G."/>
            <person name="Yim A.K."/>
            <person name="Ouyang C.Y."/>
            <person name="Ngai S.M."/>
            <person name="Chan T.F."/>
            <person name="Leung E.L."/>
            <person name="Liu L."/>
            <person name="Liu Z.G."/>
            <person name="Tsui S.K."/>
        </authorList>
    </citation>
    <scope>NUCLEOTIDE SEQUENCE [LARGE SCALE GENOMIC DNA]</scope>
    <source>
        <strain evidence="11">Derp</strain>
    </source>
</reference>
<evidence type="ECO:0000256" key="4">
    <source>
        <dbReference type="ARBA" id="ARBA00023054"/>
    </source>
</evidence>
<evidence type="ECO:0000259" key="9">
    <source>
        <dbReference type="Pfam" id="PF07106"/>
    </source>
</evidence>
<dbReference type="Pfam" id="PF18517">
    <property type="entry name" value="LZ3wCH"/>
    <property type="match status" value="1"/>
</dbReference>
<sequence length="152" mass="18055">MSKNNIDDAKLEVKNFLINANRPYSCQDVANNFQNKYNKSLIQKSLDFQKSIQELQNHLDRLRSEIDELRQKSEEFNESKNVEENIDDNVEKKSRLTVKRKKLIDEWRKRKRMATGIIQTIMENCPKKKKDFFEEVGIETDEDYNVIIPSNV</sequence>
<dbReference type="InterPro" id="IPR036388">
    <property type="entry name" value="WH-like_DNA-bd_sf"/>
</dbReference>
<evidence type="ECO:0000313" key="11">
    <source>
        <dbReference type="EMBL" id="KAH9416088.1"/>
    </source>
</evidence>
<comment type="subcellular location">
    <subcellularLocation>
        <location evidence="1">Nucleus</location>
    </subcellularLocation>
</comment>
<evidence type="ECO:0000313" key="12">
    <source>
        <dbReference type="Proteomes" id="UP000887458"/>
    </source>
</evidence>
<evidence type="ECO:0000256" key="8">
    <source>
        <dbReference type="SAM" id="Coils"/>
    </source>
</evidence>
<keyword evidence="5" id="KW-0233">DNA recombination</keyword>
<keyword evidence="4 8" id="KW-0175">Coiled coil</keyword>
<organism evidence="11 12">
    <name type="scientific">Dermatophagoides pteronyssinus</name>
    <name type="common">European house dust mite</name>
    <dbReference type="NCBI Taxonomy" id="6956"/>
    <lineage>
        <taxon>Eukaryota</taxon>
        <taxon>Metazoa</taxon>
        <taxon>Ecdysozoa</taxon>
        <taxon>Arthropoda</taxon>
        <taxon>Chelicerata</taxon>
        <taxon>Arachnida</taxon>
        <taxon>Acari</taxon>
        <taxon>Acariformes</taxon>
        <taxon>Sarcoptiformes</taxon>
        <taxon>Astigmata</taxon>
        <taxon>Psoroptidia</taxon>
        <taxon>Analgoidea</taxon>
        <taxon>Pyroglyphidae</taxon>
        <taxon>Dermatophagoidinae</taxon>
        <taxon>Dermatophagoides</taxon>
    </lineage>
</organism>
<name>A0ABQ8J0M4_DERPT</name>
<dbReference type="EMBL" id="NJHN03000095">
    <property type="protein sequence ID" value="KAH9416088.1"/>
    <property type="molecule type" value="Genomic_DNA"/>
</dbReference>
<evidence type="ECO:0000256" key="1">
    <source>
        <dbReference type="ARBA" id="ARBA00004123"/>
    </source>
</evidence>
<keyword evidence="12" id="KW-1185">Reference proteome</keyword>
<keyword evidence="6" id="KW-0539">Nucleus</keyword>
<accession>A0ABQ8J0M4</accession>
<dbReference type="Gene3D" id="1.10.10.10">
    <property type="entry name" value="Winged helix-like DNA-binding domain superfamily/Winged helix DNA-binding domain"/>
    <property type="match status" value="1"/>
</dbReference>
<evidence type="ECO:0000256" key="3">
    <source>
        <dbReference type="ARBA" id="ARBA00016093"/>
    </source>
</evidence>
<evidence type="ECO:0000256" key="7">
    <source>
        <dbReference type="ARBA" id="ARBA00023254"/>
    </source>
</evidence>
<dbReference type="PANTHER" id="PTHR15938">
    <property type="entry name" value="TBP-1 INTERACTING PROTEIN"/>
    <property type="match status" value="1"/>
</dbReference>
<comment type="caution">
    <text evidence="11">The sequence shown here is derived from an EMBL/GenBank/DDBJ whole genome shotgun (WGS) entry which is preliminary data.</text>
</comment>
<comment type="similarity">
    <text evidence="2">Belongs to the HOP2 family.</text>
</comment>
<feature type="domain" description="Leucine zipper with capping helix" evidence="10">
    <location>
        <begin position="90"/>
        <end position="144"/>
    </location>
</feature>